<keyword evidence="2" id="KW-1185">Reference proteome</keyword>
<evidence type="ECO:0000313" key="2">
    <source>
        <dbReference type="Proteomes" id="UP001589605"/>
    </source>
</evidence>
<gene>
    <name evidence="1" type="ORF">ACFFVB_16690</name>
</gene>
<dbReference type="Proteomes" id="UP001589605">
    <property type="component" value="Unassembled WGS sequence"/>
</dbReference>
<organism evidence="1 2">
    <name type="scientific">Formosa undariae</name>
    <dbReference type="NCBI Taxonomy" id="1325436"/>
    <lineage>
        <taxon>Bacteria</taxon>
        <taxon>Pseudomonadati</taxon>
        <taxon>Bacteroidota</taxon>
        <taxon>Flavobacteriia</taxon>
        <taxon>Flavobacteriales</taxon>
        <taxon>Flavobacteriaceae</taxon>
        <taxon>Formosa</taxon>
    </lineage>
</organism>
<protein>
    <recommendedName>
        <fullName evidence="3">Sigma-70 family RNA polymerase sigma factor</fullName>
    </recommendedName>
</protein>
<reference evidence="1 2" key="1">
    <citation type="submission" date="2024-09" db="EMBL/GenBank/DDBJ databases">
        <authorList>
            <person name="Sun Q."/>
            <person name="Mori K."/>
        </authorList>
    </citation>
    <scope>NUCLEOTIDE SEQUENCE [LARGE SCALE GENOMIC DNA]</scope>
    <source>
        <strain evidence="1 2">CECT 8286</strain>
    </source>
</reference>
<evidence type="ECO:0000313" key="1">
    <source>
        <dbReference type="EMBL" id="MFB9054729.1"/>
    </source>
</evidence>
<sequence length="230" mass="27110">MKTDEQINADTAQKAFNKKVLSITASLQPYVKHRLYIAESVGVLRKNLYHSNGVIDDCIIRLYEKGYDADISPHDLKIKLFRIVDIYLEELLLKERHNLDTISTNTFLQDELNRLDEPYSIDGDMDFVMLEDLDDISYKQNRHEKEVFLYDENNQKIVNALDLKGLQPTTNRKIMSKFYGWLPFRISNVVDLYVVANLPYEDISRIKKIEITRIEKILINVKKRFRNHIN</sequence>
<proteinExistence type="predicted"/>
<dbReference type="RefSeq" id="WP_382384367.1">
    <property type="nucleotide sequence ID" value="NZ_JBHMEZ010000031.1"/>
</dbReference>
<dbReference type="EMBL" id="JBHMEZ010000031">
    <property type="protein sequence ID" value="MFB9054729.1"/>
    <property type="molecule type" value="Genomic_DNA"/>
</dbReference>
<evidence type="ECO:0008006" key="3">
    <source>
        <dbReference type="Google" id="ProtNLM"/>
    </source>
</evidence>
<comment type="caution">
    <text evidence="1">The sequence shown here is derived from an EMBL/GenBank/DDBJ whole genome shotgun (WGS) entry which is preliminary data.</text>
</comment>
<accession>A0ABV5F5L0</accession>
<name>A0ABV5F5L0_9FLAO</name>